<comment type="caution">
    <text evidence="4">The sequence shown here is derived from an EMBL/GenBank/DDBJ whole genome shotgun (WGS) entry which is preliminary data.</text>
</comment>
<dbReference type="SMART" id="SM00065">
    <property type="entry name" value="GAF"/>
    <property type="match status" value="2"/>
</dbReference>
<dbReference type="OrthoDB" id="9783388at2"/>
<name>F7NDF3_9FIRM</name>
<dbReference type="SUPFAM" id="SSF55781">
    <property type="entry name" value="GAF domain-like"/>
    <property type="match status" value="2"/>
</dbReference>
<dbReference type="AlphaFoldDB" id="F7NDF3"/>
<feature type="transmembrane region" description="Helical" evidence="2">
    <location>
        <begin position="78"/>
        <end position="100"/>
    </location>
</feature>
<dbReference type="SUPFAM" id="SSF55073">
    <property type="entry name" value="Nucleotide cyclase"/>
    <property type="match status" value="1"/>
</dbReference>
<evidence type="ECO:0000259" key="3">
    <source>
        <dbReference type="PROSITE" id="PS50887"/>
    </source>
</evidence>
<dbReference type="Gene3D" id="3.30.70.270">
    <property type="match status" value="1"/>
</dbReference>
<keyword evidence="2" id="KW-1133">Transmembrane helix</keyword>
<dbReference type="FunFam" id="3.30.70.270:FF:000001">
    <property type="entry name" value="Diguanylate cyclase domain protein"/>
    <property type="match status" value="1"/>
</dbReference>
<dbReference type="GO" id="GO:0052621">
    <property type="term" value="F:diguanylate cyclase activity"/>
    <property type="evidence" value="ECO:0007669"/>
    <property type="project" value="TreeGrafter"/>
</dbReference>
<evidence type="ECO:0000313" key="5">
    <source>
        <dbReference type="Proteomes" id="UP000003240"/>
    </source>
</evidence>
<dbReference type="STRING" id="1009370.ALO_00300"/>
<feature type="coiled-coil region" evidence="1">
    <location>
        <begin position="263"/>
        <end position="290"/>
    </location>
</feature>
<keyword evidence="1" id="KW-0175">Coiled coil</keyword>
<dbReference type="Pfam" id="PF17159">
    <property type="entry name" value="MASE3"/>
    <property type="match status" value="1"/>
</dbReference>
<dbReference type="Proteomes" id="UP000003240">
    <property type="component" value="Unassembled WGS sequence"/>
</dbReference>
<dbReference type="GO" id="GO:1902201">
    <property type="term" value="P:negative regulation of bacterial-type flagellum-dependent cell motility"/>
    <property type="evidence" value="ECO:0007669"/>
    <property type="project" value="TreeGrafter"/>
</dbReference>
<organism evidence="4 5">
    <name type="scientific">Acetonema longum DSM 6540</name>
    <dbReference type="NCBI Taxonomy" id="1009370"/>
    <lineage>
        <taxon>Bacteria</taxon>
        <taxon>Bacillati</taxon>
        <taxon>Bacillota</taxon>
        <taxon>Negativicutes</taxon>
        <taxon>Acetonemataceae</taxon>
        <taxon>Acetonema</taxon>
    </lineage>
</organism>
<dbReference type="CDD" id="cd01949">
    <property type="entry name" value="GGDEF"/>
    <property type="match status" value="1"/>
</dbReference>
<accession>F7NDF3</accession>
<evidence type="ECO:0000256" key="1">
    <source>
        <dbReference type="SAM" id="Coils"/>
    </source>
</evidence>
<dbReference type="PROSITE" id="PS50887">
    <property type="entry name" value="GGDEF"/>
    <property type="match status" value="1"/>
</dbReference>
<sequence length="788" mass="87190">MFFFPTRPISGSKYLLPLLLAVIGLTVLQTLPHLAIPDPFAHAAHRLLEFSGVILGFITFFITWYGTNRRNNLQTTTISLVILCVSILDAAHLLSCLNLAGPVAEGQISGNLLWSAARLIWTLGLLYALILTNGQNHSISGNMLLYATILLVVAIAVNIYISAMIWPQILNLYQILIVCTPYLSIAVQLLLLLLLQQKQPHFRVTHLFSRAVSFAVLTDYCFFLSSQSPDLVTFIGHVCQVAAHYYLLRAMYDITIKKPYEDVSQIKEEMEALADNNAKLYEQSEKQRNMIEDTLAKIGMIITSQLDLQDTYDAIVDIVADMMHARQSSIALLHQDRSTLEVAATYGISSPPEFIPMENSLAEQVLADKTALYIDDVSLDPKIFRPQLVFSEIRSIICAPLINDQQIIGVIEAYSHEKAGFSEHDARLLKALGHYAGAAITAAKLYRETQVRLEEEQYLQQITQISVATIDPDTILTQSLNHLKNALHADIGLGFLYNASNNSMTLKASIGYPCPFPEFNLDQYPQLTSLLRDVKPVKGSIDMLPFMCADCTQNPMQNMLILPLSVDHRILGMLILGRSLPSSASLPYRMSFAELLAQQIALGLEKAHLYNQVKSMALSDGLTGLANRRNFDLFLETELRRAASLRRPLSLIMFDLDKFKNYNDTYGHPVGDKLLTQIGDILRQNVRGIDFPARYGGEEFSVILPECSNAEALAIAEKLRQIVAASQFPDNSGGNTGRITASQGVATYDPLVMTAAPSPEQIIASADKALYQAKQGGRNLVVNAALVG</sequence>
<dbReference type="GO" id="GO:0043709">
    <property type="term" value="P:cell adhesion involved in single-species biofilm formation"/>
    <property type="evidence" value="ECO:0007669"/>
    <property type="project" value="TreeGrafter"/>
</dbReference>
<feature type="transmembrane region" description="Helical" evidence="2">
    <location>
        <begin position="207"/>
        <end position="225"/>
    </location>
</feature>
<feature type="transmembrane region" description="Helical" evidence="2">
    <location>
        <begin position="112"/>
        <end position="131"/>
    </location>
</feature>
<feature type="transmembrane region" description="Helical" evidence="2">
    <location>
        <begin position="172"/>
        <end position="195"/>
    </location>
</feature>
<dbReference type="Gene3D" id="3.30.450.40">
    <property type="match status" value="2"/>
</dbReference>
<dbReference type="Pfam" id="PF13185">
    <property type="entry name" value="GAF_2"/>
    <property type="match status" value="1"/>
</dbReference>
<dbReference type="InterPro" id="IPR029016">
    <property type="entry name" value="GAF-like_dom_sf"/>
</dbReference>
<gene>
    <name evidence="4" type="ORF">ALO_00300</name>
</gene>
<dbReference type="InterPro" id="IPR050469">
    <property type="entry name" value="Diguanylate_Cyclase"/>
</dbReference>
<dbReference type="NCBIfam" id="TIGR00254">
    <property type="entry name" value="GGDEF"/>
    <property type="match status" value="1"/>
</dbReference>
<keyword evidence="2" id="KW-0472">Membrane</keyword>
<dbReference type="PANTHER" id="PTHR45138">
    <property type="entry name" value="REGULATORY COMPONENTS OF SENSORY TRANSDUCTION SYSTEM"/>
    <property type="match status" value="1"/>
</dbReference>
<dbReference type="InterPro" id="IPR000160">
    <property type="entry name" value="GGDEF_dom"/>
</dbReference>
<dbReference type="Pfam" id="PF00990">
    <property type="entry name" value="GGDEF"/>
    <property type="match status" value="1"/>
</dbReference>
<keyword evidence="2" id="KW-0812">Transmembrane</keyword>
<protein>
    <submittedName>
        <fullName evidence="4">Diguanylate cyclase with GAF sensor</fullName>
    </submittedName>
</protein>
<dbReference type="eggNOG" id="COG3706">
    <property type="taxonomic scope" value="Bacteria"/>
</dbReference>
<dbReference type="RefSeq" id="WP_004091658.1">
    <property type="nucleotide sequence ID" value="NZ_AFGF01000006.1"/>
</dbReference>
<proteinExistence type="predicted"/>
<feature type="transmembrane region" description="Helical" evidence="2">
    <location>
        <begin position="143"/>
        <end position="166"/>
    </location>
</feature>
<dbReference type="InterPro" id="IPR003018">
    <property type="entry name" value="GAF"/>
</dbReference>
<dbReference type="PANTHER" id="PTHR45138:SF9">
    <property type="entry name" value="DIGUANYLATE CYCLASE DGCM-RELATED"/>
    <property type="match status" value="1"/>
</dbReference>
<dbReference type="InterPro" id="IPR029787">
    <property type="entry name" value="Nucleotide_cyclase"/>
</dbReference>
<evidence type="ECO:0000256" key="2">
    <source>
        <dbReference type="SAM" id="Phobius"/>
    </source>
</evidence>
<dbReference type="EMBL" id="AFGF01000006">
    <property type="protein sequence ID" value="EGO65906.1"/>
    <property type="molecule type" value="Genomic_DNA"/>
</dbReference>
<dbReference type="InterPro" id="IPR043128">
    <property type="entry name" value="Rev_trsase/Diguanyl_cyclase"/>
</dbReference>
<evidence type="ECO:0000313" key="4">
    <source>
        <dbReference type="EMBL" id="EGO65906.1"/>
    </source>
</evidence>
<dbReference type="GO" id="GO:0005886">
    <property type="term" value="C:plasma membrane"/>
    <property type="evidence" value="ECO:0007669"/>
    <property type="project" value="TreeGrafter"/>
</dbReference>
<dbReference type="SMART" id="SM00267">
    <property type="entry name" value="GGDEF"/>
    <property type="match status" value="1"/>
</dbReference>
<feature type="domain" description="GGDEF" evidence="3">
    <location>
        <begin position="647"/>
        <end position="786"/>
    </location>
</feature>
<keyword evidence="5" id="KW-1185">Reference proteome</keyword>
<feature type="transmembrane region" description="Helical" evidence="2">
    <location>
        <begin position="47"/>
        <end position="66"/>
    </location>
</feature>
<dbReference type="InterPro" id="IPR033425">
    <property type="entry name" value="MASE3"/>
</dbReference>
<reference evidence="4 5" key="1">
    <citation type="journal article" date="2011" name="EMBO J.">
        <title>Structural diversity of bacterial flagellar motors.</title>
        <authorList>
            <person name="Chen S."/>
            <person name="Beeby M."/>
            <person name="Murphy G.E."/>
            <person name="Leadbetter J.R."/>
            <person name="Hendrixson D.R."/>
            <person name="Briegel A."/>
            <person name="Li Z."/>
            <person name="Shi J."/>
            <person name="Tocheva E.I."/>
            <person name="Muller A."/>
            <person name="Dobro M.J."/>
            <person name="Jensen G.J."/>
        </authorList>
    </citation>
    <scope>NUCLEOTIDE SEQUENCE [LARGE SCALE GENOMIC DNA]</scope>
    <source>
        <strain evidence="4 5">DSM 6540</strain>
    </source>
</reference>